<comment type="caution">
    <text evidence="3">The sequence shown here is derived from an EMBL/GenBank/DDBJ whole genome shotgun (WGS) entry which is preliminary data.</text>
</comment>
<sequence length="206" mass="23587">MSDKAEEFAVGPENQMKRRGEPISPPPSKRMMSMELLSMKQEGEGVSYPGGSAMSLEDDPKVTGMSVSGEMPDKLQIPVEISAEMKHQLKKEIQRFGQKYERVFKLLEGVQGPLELREKICCIFRQGNSKVGIERNSIAHWAQFKRQDLIRHLEKVLEKLESDYFLNKDKLYPKLIILLSKLSVSNQNQFAVLEWNRILLMLSSTC</sequence>
<proteinExistence type="predicted"/>
<reference evidence="3" key="1">
    <citation type="submission" date="2020-12" db="EMBL/GenBank/DDBJ databases">
        <authorList>
            <consortium name="Molecular Ecology Group"/>
        </authorList>
    </citation>
    <scope>NUCLEOTIDE SEQUENCE</scope>
    <source>
        <strain evidence="3">TBG_1078</strain>
    </source>
</reference>
<accession>A0A811YZ52</accession>
<dbReference type="EMBL" id="CAJHUB010000754">
    <property type="protein sequence ID" value="CAD7682787.1"/>
    <property type="molecule type" value="Genomic_DNA"/>
</dbReference>
<gene>
    <name evidence="3" type="ORF">NYPRO_LOCUS15579</name>
</gene>
<feature type="region of interest" description="Disordered" evidence="1">
    <location>
        <begin position="1"/>
        <end position="30"/>
    </location>
</feature>
<keyword evidence="4" id="KW-1185">Reference proteome</keyword>
<evidence type="ECO:0000256" key="1">
    <source>
        <dbReference type="SAM" id="MobiDB-lite"/>
    </source>
</evidence>
<feature type="domain" description="INTS6/SAGE1/DDX26B/CT45 C-terminal" evidence="2">
    <location>
        <begin position="81"/>
        <end position="119"/>
    </location>
</feature>
<dbReference type="Pfam" id="PF15300">
    <property type="entry name" value="INT_SG_DDX_CT_C"/>
    <property type="match status" value="1"/>
</dbReference>
<name>A0A811YZ52_NYCPR</name>
<dbReference type="InterPro" id="IPR029307">
    <property type="entry name" value="INT_SG_DDX_CT_C"/>
</dbReference>
<organism evidence="3 4">
    <name type="scientific">Nyctereutes procyonoides</name>
    <name type="common">Raccoon dog</name>
    <name type="synonym">Canis procyonoides</name>
    <dbReference type="NCBI Taxonomy" id="34880"/>
    <lineage>
        <taxon>Eukaryota</taxon>
        <taxon>Metazoa</taxon>
        <taxon>Chordata</taxon>
        <taxon>Craniata</taxon>
        <taxon>Vertebrata</taxon>
        <taxon>Euteleostomi</taxon>
        <taxon>Mammalia</taxon>
        <taxon>Eutheria</taxon>
        <taxon>Laurasiatheria</taxon>
        <taxon>Carnivora</taxon>
        <taxon>Caniformia</taxon>
        <taxon>Canidae</taxon>
        <taxon>Nyctereutes</taxon>
    </lineage>
</organism>
<protein>
    <submittedName>
        <fullName evidence="3">(raccoon dog) hypothetical protein</fullName>
    </submittedName>
</protein>
<evidence type="ECO:0000313" key="3">
    <source>
        <dbReference type="EMBL" id="CAD7682787.1"/>
    </source>
</evidence>
<dbReference type="AlphaFoldDB" id="A0A811YZ52"/>
<evidence type="ECO:0000259" key="2">
    <source>
        <dbReference type="Pfam" id="PF15300"/>
    </source>
</evidence>
<evidence type="ECO:0000313" key="4">
    <source>
        <dbReference type="Proteomes" id="UP000645828"/>
    </source>
</evidence>
<dbReference type="Proteomes" id="UP000645828">
    <property type="component" value="Unassembled WGS sequence"/>
</dbReference>